<evidence type="ECO:0000256" key="1">
    <source>
        <dbReference type="ARBA" id="ARBA00009013"/>
    </source>
</evidence>
<name>A0ABX7S8R9_9BACT</name>
<dbReference type="InterPro" id="IPR003658">
    <property type="entry name" value="Anti-sigma_ant"/>
</dbReference>
<dbReference type="PROSITE" id="PS50801">
    <property type="entry name" value="STAS"/>
    <property type="match status" value="1"/>
</dbReference>
<dbReference type="EMBL" id="CP071446">
    <property type="protein sequence ID" value="QTA38226.1"/>
    <property type="molecule type" value="Genomic_DNA"/>
</dbReference>
<comment type="similarity">
    <text evidence="1 2">Belongs to the anti-sigma-factor antagonist family.</text>
</comment>
<evidence type="ECO:0000313" key="5">
    <source>
        <dbReference type="Proteomes" id="UP000671862"/>
    </source>
</evidence>
<dbReference type="NCBIfam" id="TIGR00377">
    <property type="entry name" value="ant_ant_sig"/>
    <property type="match status" value="1"/>
</dbReference>
<sequence>MFDIKLVNDVPVVKIKGEIDVSNAPQMKAYIHENTIKKGYKNCVLDLTDMEYIDSSGLGILVGLLKTFKINGGEVVLANLNSNILHLLRMTNLDRVLNIKNSVSEAIKFLNS</sequence>
<dbReference type="CDD" id="cd07043">
    <property type="entry name" value="STAS_anti-anti-sigma_factors"/>
    <property type="match status" value="1"/>
</dbReference>
<reference evidence="4 5" key="1">
    <citation type="submission" date="2021-03" db="EMBL/GenBank/DDBJ databases">
        <title>Thermosipho ferrireducens sp.nov., an anaerobic thermophilic iron-reducing bacterium isolated from a deep-sea hydrothermal sulfide deposits.</title>
        <authorList>
            <person name="Zeng X."/>
            <person name="Chen Y."/>
            <person name="Shao Z."/>
        </authorList>
    </citation>
    <scope>NUCLEOTIDE SEQUENCE [LARGE SCALE GENOMIC DNA]</scope>
    <source>
        <strain evidence="4 5">JL129W03</strain>
    </source>
</reference>
<dbReference type="PANTHER" id="PTHR33495:SF2">
    <property type="entry name" value="ANTI-SIGMA FACTOR ANTAGONIST TM_1081-RELATED"/>
    <property type="match status" value="1"/>
</dbReference>
<dbReference type="SUPFAM" id="SSF52091">
    <property type="entry name" value="SpoIIaa-like"/>
    <property type="match status" value="1"/>
</dbReference>
<dbReference type="Gene3D" id="3.30.750.24">
    <property type="entry name" value="STAS domain"/>
    <property type="match status" value="1"/>
</dbReference>
<dbReference type="RefSeq" id="WP_207566946.1">
    <property type="nucleotide sequence ID" value="NZ_CP071446.1"/>
</dbReference>
<proteinExistence type="inferred from homology"/>
<dbReference type="InterPro" id="IPR036513">
    <property type="entry name" value="STAS_dom_sf"/>
</dbReference>
<protein>
    <recommendedName>
        <fullName evidence="2">Anti-sigma factor antagonist</fullName>
    </recommendedName>
</protein>
<dbReference type="PANTHER" id="PTHR33495">
    <property type="entry name" value="ANTI-SIGMA FACTOR ANTAGONIST TM_1081-RELATED-RELATED"/>
    <property type="match status" value="1"/>
</dbReference>
<accession>A0ABX7S8R9</accession>
<keyword evidence="5" id="KW-1185">Reference proteome</keyword>
<dbReference type="InterPro" id="IPR002645">
    <property type="entry name" value="STAS_dom"/>
</dbReference>
<evidence type="ECO:0000259" key="3">
    <source>
        <dbReference type="PROSITE" id="PS50801"/>
    </source>
</evidence>
<gene>
    <name evidence="4" type="ORF">JYK00_01405</name>
</gene>
<dbReference type="Pfam" id="PF01740">
    <property type="entry name" value="STAS"/>
    <property type="match status" value="1"/>
</dbReference>
<evidence type="ECO:0000313" key="4">
    <source>
        <dbReference type="EMBL" id="QTA38226.1"/>
    </source>
</evidence>
<dbReference type="Proteomes" id="UP000671862">
    <property type="component" value="Chromosome"/>
</dbReference>
<organism evidence="4 5">
    <name type="scientific">Thermosipho ferrireducens</name>
    <dbReference type="NCBI Taxonomy" id="2571116"/>
    <lineage>
        <taxon>Bacteria</taxon>
        <taxon>Thermotogati</taxon>
        <taxon>Thermotogota</taxon>
        <taxon>Thermotogae</taxon>
        <taxon>Thermotogales</taxon>
        <taxon>Fervidobacteriaceae</taxon>
        <taxon>Thermosipho</taxon>
    </lineage>
</organism>
<evidence type="ECO:0000256" key="2">
    <source>
        <dbReference type="RuleBase" id="RU003749"/>
    </source>
</evidence>
<feature type="domain" description="STAS" evidence="3">
    <location>
        <begin position="1"/>
        <end position="110"/>
    </location>
</feature>